<dbReference type="AlphaFoldDB" id="A0A5E4VTB5"/>
<evidence type="ECO:0000256" key="2">
    <source>
        <dbReference type="SAM" id="SignalP"/>
    </source>
</evidence>
<feature type="region of interest" description="Disordered" evidence="1">
    <location>
        <begin position="280"/>
        <end position="307"/>
    </location>
</feature>
<feature type="chain" id="PRO_5022806709" evidence="2">
    <location>
        <begin position="29"/>
        <end position="495"/>
    </location>
</feature>
<dbReference type="Proteomes" id="UP000367825">
    <property type="component" value="Unassembled WGS sequence"/>
</dbReference>
<dbReference type="GO" id="GO:0006508">
    <property type="term" value="P:proteolysis"/>
    <property type="evidence" value="ECO:0007669"/>
    <property type="project" value="InterPro"/>
</dbReference>
<dbReference type="InterPro" id="IPR052039">
    <property type="entry name" value="Caspase-related_regulators"/>
</dbReference>
<dbReference type="Pfam" id="PF08238">
    <property type="entry name" value="Sel1"/>
    <property type="match status" value="2"/>
</dbReference>
<keyword evidence="5" id="KW-1185">Reference proteome</keyword>
<organism evidence="4 5">
    <name type="scientific">Pandoraea nosoerga</name>
    <dbReference type="NCBI Taxonomy" id="2508296"/>
    <lineage>
        <taxon>Bacteria</taxon>
        <taxon>Pseudomonadati</taxon>
        <taxon>Pseudomonadota</taxon>
        <taxon>Betaproteobacteria</taxon>
        <taxon>Burkholderiales</taxon>
        <taxon>Burkholderiaceae</taxon>
        <taxon>Pandoraea</taxon>
    </lineage>
</organism>
<dbReference type="GO" id="GO:0004197">
    <property type="term" value="F:cysteine-type endopeptidase activity"/>
    <property type="evidence" value="ECO:0007669"/>
    <property type="project" value="InterPro"/>
</dbReference>
<dbReference type="InterPro" id="IPR011600">
    <property type="entry name" value="Pept_C14_caspase"/>
</dbReference>
<reference evidence="4 5" key="1">
    <citation type="submission" date="2019-08" db="EMBL/GenBank/DDBJ databases">
        <authorList>
            <person name="Peeters C."/>
        </authorList>
    </citation>
    <scope>NUCLEOTIDE SEQUENCE [LARGE SCALE GENOMIC DNA]</scope>
    <source>
        <strain evidence="4 5">LMG 31109</strain>
    </source>
</reference>
<gene>
    <name evidence="4" type="primary">esiB_2</name>
    <name evidence="4" type="ORF">PNO31109_02803</name>
</gene>
<dbReference type="Gene3D" id="1.25.40.10">
    <property type="entry name" value="Tetratricopeptide repeat domain"/>
    <property type="match status" value="1"/>
</dbReference>
<dbReference type="PANTHER" id="PTHR22576">
    <property type="entry name" value="MUCOSA ASSOCIATED LYMPHOID TISSUE LYMPHOMA TRANSLOCATION PROTEIN 1/PARACASPASE"/>
    <property type="match status" value="1"/>
</dbReference>
<dbReference type="EMBL" id="CABPSC010000010">
    <property type="protein sequence ID" value="VVE14494.1"/>
    <property type="molecule type" value="Genomic_DNA"/>
</dbReference>
<evidence type="ECO:0000313" key="4">
    <source>
        <dbReference type="EMBL" id="VVE14494.1"/>
    </source>
</evidence>
<protein>
    <submittedName>
        <fullName evidence="4">Secretory immunoglobulin A-binding protein EsiB</fullName>
    </submittedName>
</protein>
<feature type="region of interest" description="Disordered" evidence="1">
    <location>
        <begin position="323"/>
        <end position="343"/>
    </location>
</feature>
<keyword evidence="2" id="KW-0732">Signal</keyword>
<feature type="signal peptide" evidence="2">
    <location>
        <begin position="1"/>
        <end position="28"/>
    </location>
</feature>
<dbReference type="InterPro" id="IPR011990">
    <property type="entry name" value="TPR-like_helical_dom_sf"/>
</dbReference>
<dbReference type="Pfam" id="PF00656">
    <property type="entry name" value="Peptidase_C14"/>
    <property type="match status" value="1"/>
</dbReference>
<dbReference type="OrthoDB" id="9768004at2"/>
<dbReference type="Gene3D" id="3.40.50.1460">
    <property type="match status" value="1"/>
</dbReference>
<dbReference type="SUPFAM" id="SSF52129">
    <property type="entry name" value="Caspase-like"/>
    <property type="match status" value="1"/>
</dbReference>
<sequence length="495" mass="52910">MPMTSLLLRGLTLVLLCASCLSPTLSQAAPAPQPARKVALVVGNSSYDGADRLIAPANDVKLISDTLRQLGFETRVATDVSQEEFRTAVAWLAQASKGAQVSLFYFAGHGFESGGDNFLVPVHAGVPIRAMTRPILLERALRLGYVRSKVMPSAPTSFIAVIDACRVPSRGNAGPGLKPEKVGQGELIAFSTADQAPAYDSMRNFGSFGSAADNSPFAYYLAMNMKTPGATIKHTLDLVQQQVAELTGGQQRPWISSGLIGDVPLGAQYLVASNVPAGKPADATRGGATRGTTPAPAAPPGSTVSVPHVPPYLVDQLAKVRENANAQPAAPQQTQETPQTQRANAWDDAELRITQAAQRADRNDIASLRKRGNDAAALTTLGMIYENGYGVPRDGKSAVNFYKRAASTGYPIAQTLLGEIYFEGKLAQRDYAESEKWLARAASQDYTRARLDLAQVRATRGQGGANGMQNWADAASIMIDSLRRQQQQTQRQYGH</sequence>
<dbReference type="SMART" id="SM00671">
    <property type="entry name" value="SEL1"/>
    <property type="match status" value="2"/>
</dbReference>
<dbReference type="PANTHER" id="PTHR22576:SF37">
    <property type="entry name" value="MUCOSA-ASSOCIATED LYMPHOID TISSUE LYMPHOMA TRANSLOCATION PROTEIN 1"/>
    <property type="match status" value="1"/>
</dbReference>
<dbReference type="InterPro" id="IPR006597">
    <property type="entry name" value="Sel1-like"/>
</dbReference>
<dbReference type="InterPro" id="IPR029030">
    <property type="entry name" value="Caspase-like_dom_sf"/>
</dbReference>
<dbReference type="RefSeq" id="WP_145864669.1">
    <property type="nucleotide sequence ID" value="NZ_CABPSC010000010.1"/>
</dbReference>
<accession>A0A5E4VTB5</accession>
<dbReference type="PROSITE" id="PS50208">
    <property type="entry name" value="CASPASE_P20"/>
    <property type="match status" value="1"/>
</dbReference>
<proteinExistence type="predicted"/>
<evidence type="ECO:0000313" key="5">
    <source>
        <dbReference type="Proteomes" id="UP000367825"/>
    </source>
</evidence>
<feature type="domain" description="Caspase family p20" evidence="3">
    <location>
        <begin position="35"/>
        <end position="166"/>
    </location>
</feature>
<dbReference type="SUPFAM" id="SSF81901">
    <property type="entry name" value="HCP-like"/>
    <property type="match status" value="1"/>
</dbReference>
<evidence type="ECO:0000259" key="3">
    <source>
        <dbReference type="PROSITE" id="PS50208"/>
    </source>
</evidence>
<feature type="compositionally biased region" description="Low complexity" evidence="1">
    <location>
        <begin position="283"/>
        <end position="307"/>
    </location>
</feature>
<dbReference type="InterPro" id="IPR001309">
    <property type="entry name" value="Pept_C14_p20"/>
</dbReference>
<name>A0A5E4VTB5_9BURK</name>
<evidence type="ECO:0000256" key="1">
    <source>
        <dbReference type="SAM" id="MobiDB-lite"/>
    </source>
</evidence>